<dbReference type="Proteomes" id="UP000194127">
    <property type="component" value="Unassembled WGS sequence"/>
</dbReference>
<gene>
    <name evidence="2" type="ORF">POSPLADRAFT_1054421</name>
</gene>
<dbReference type="EMBL" id="KZ110593">
    <property type="protein sequence ID" value="OSX65681.1"/>
    <property type="molecule type" value="Genomic_DNA"/>
</dbReference>
<protein>
    <submittedName>
        <fullName evidence="2">Uncharacterized protein</fullName>
    </submittedName>
</protein>
<keyword evidence="3" id="KW-1185">Reference proteome</keyword>
<sequence length="130" mass="14056">MTPMNPALPVVIARKRALCSVASDWNPIVPIGARPSHTPEAACFLKCPPDVVLCASLLARRRPLYLFPLSLRASHPSLRGPRLAETVADPSIDATDPPSPRDRRPTSPRAPPSRIPLPAQSILSRFGRAT</sequence>
<reference evidence="2 3" key="1">
    <citation type="submission" date="2017-04" db="EMBL/GenBank/DDBJ databases">
        <title>Genome Sequence of the Model Brown-Rot Fungus Postia placenta SB12.</title>
        <authorList>
            <consortium name="DOE Joint Genome Institute"/>
            <person name="Gaskell J."/>
            <person name="Kersten P."/>
            <person name="Larrondo L.F."/>
            <person name="Canessa P."/>
            <person name="Martinez D."/>
            <person name="Hibbett D."/>
            <person name="Schmoll M."/>
            <person name="Kubicek C.P."/>
            <person name="Martinez A.T."/>
            <person name="Yadav J."/>
            <person name="Master E."/>
            <person name="Magnuson J.K."/>
            <person name="James T."/>
            <person name="Yaver D."/>
            <person name="Berka R."/>
            <person name="Labutti K."/>
            <person name="Lipzen A."/>
            <person name="Aerts A."/>
            <person name="Barry K."/>
            <person name="Henrissat B."/>
            <person name="Blanchette R."/>
            <person name="Grigoriev I."/>
            <person name="Cullen D."/>
        </authorList>
    </citation>
    <scope>NUCLEOTIDE SEQUENCE [LARGE SCALE GENOMIC DNA]</scope>
    <source>
        <strain evidence="2 3">MAD-698-R-SB12</strain>
    </source>
</reference>
<organism evidence="2 3">
    <name type="scientific">Postia placenta MAD-698-R-SB12</name>
    <dbReference type="NCBI Taxonomy" id="670580"/>
    <lineage>
        <taxon>Eukaryota</taxon>
        <taxon>Fungi</taxon>
        <taxon>Dikarya</taxon>
        <taxon>Basidiomycota</taxon>
        <taxon>Agaricomycotina</taxon>
        <taxon>Agaricomycetes</taxon>
        <taxon>Polyporales</taxon>
        <taxon>Adustoporiaceae</taxon>
        <taxon>Rhodonia</taxon>
    </lineage>
</organism>
<proteinExistence type="predicted"/>
<dbReference type="AlphaFoldDB" id="A0A1X6NAP4"/>
<dbReference type="GeneID" id="36325467"/>
<evidence type="ECO:0000256" key="1">
    <source>
        <dbReference type="SAM" id="MobiDB-lite"/>
    </source>
</evidence>
<name>A0A1X6NAP4_9APHY</name>
<dbReference type="RefSeq" id="XP_024342475.1">
    <property type="nucleotide sequence ID" value="XM_024480517.1"/>
</dbReference>
<evidence type="ECO:0000313" key="3">
    <source>
        <dbReference type="Proteomes" id="UP000194127"/>
    </source>
</evidence>
<feature type="region of interest" description="Disordered" evidence="1">
    <location>
        <begin position="75"/>
        <end position="130"/>
    </location>
</feature>
<evidence type="ECO:0000313" key="2">
    <source>
        <dbReference type="EMBL" id="OSX65681.1"/>
    </source>
</evidence>
<accession>A0A1X6NAP4</accession>